<dbReference type="SUPFAM" id="SSF52540">
    <property type="entry name" value="P-loop containing nucleoside triphosphate hydrolases"/>
    <property type="match status" value="1"/>
</dbReference>
<dbReference type="Pfam" id="PF17863">
    <property type="entry name" value="AAA_lid_2"/>
    <property type="match status" value="1"/>
</dbReference>
<dbReference type="PANTHER" id="PTHR42759">
    <property type="entry name" value="MOXR FAMILY PROTEIN"/>
    <property type="match status" value="1"/>
</dbReference>
<dbReference type="InterPro" id="IPR003593">
    <property type="entry name" value="AAA+_ATPase"/>
</dbReference>
<evidence type="ECO:0000259" key="4">
    <source>
        <dbReference type="SMART" id="SM00382"/>
    </source>
</evidence>
<dbReference type="InterPro" id="IPR027417">
    <property type="entry name" value="P-loop_NTPase"/>
</dbReference>
<dbReference type="InterPro" id="IPR041628">
    <property type="entry name" value="ChlI/MoxR_AAA_lid"/>
</dbReference>
<dbReference type="FunFam" id="3.40.50.300:FF:000640">
    <property type="entry name" value="MoxR family ATPase"/>
    <property type="match status" value="1"/>
</dbReference>
<dbReference type="Gene3D" id="3.40.50.300">
    <property type="entry name" value="P-loop containing nucleotide triphosphate hydrolases"/>
    <property type="match status" value="1"/>
</dbReference>
<evidence type="ECO:0000256" key="3">
    <source>
        <dbReference type="ARBA" id="ARBA00061607"/>
    </source>
</evidence>
<name>A0A7W8A292_9ACTN</name>
<dbReference type="AlphaFoldDB" id="A0A7W8A292"/>
<sequence length="331" mass="36088">MSHYNLEETAQPYQQQQLAGQFAQRFQLLAGNIEHVIRGKRDAVELALICLFAEGHLLIEDVPGTGKTTLARSIAASVDAEWRRIQFTPDLLPSDITGVSIFNQAYQKFEFHKGPVFANIVLADEINRASPKTQSALLEVMEERRVTVDSEPHQVPRPFLVVATQNPVDMDGTYPLPEAQLDRFLMQISVGYPDHASEVEVLKGGPSGPQVERLPVVARAADVAGMIDFATRIHVADPVYDYIVALCGATRNHPAIRLGASPRGSLALLRAARVKAAAAGRHFVVPEDVKALAVPVLAHRLIRTPDAELRELTAGQVLGEILTGMPVPQAV</sequence>
<dbReference type="EC" id="3.6.3.-" evidence="5"/>
<organism evidence="5 6">
    <name type="scientific">Nonomuraea endophytica</name>
    <dbReference type="NCBI Taxonomy" id="714136"/>
    <lineage>
        <taxon>Bacteria</taxon>
        <taxon>Bacillati</taxon>
        <taxon>Actinomycetota</taxon>
        <taxon>Actinomycetes</taxon>
        <taxon>Streptosporangiales</taxon>
        <taxon>Streptosporangiaceae</taxon>
        <taxon>Nonomuraea</taxon>
    </lineage>
</organism>
<evidence type="ECO:0000256" key="2">
    <source>
        <dbReference type="ARBA" id="ARBA00022840"/>
    </source>
</evidence>
<feature type="domain" description="AAA+ ATPase" evidence="4">
    <location>
        <begin position="53"/>
        <end position="194"/>
    </location>
</feature>
<dbReference type="SMART" id="SM00382">
    <property type="entry name" value="AAA"/>
    <property type="match status" value="1"/>
</dbReference>
<dbReference type="Gene3D" id="1.10.8.80">
    <property type="entry name" value="Magnesium chelatase subunit I, C-Terminal domain"/>
    <property type="match status" value="1"/>
</dbReference>
<dbReference type="PANTHER" id="PTHR42759:SF5">
    <property type="entry name" value="METHANOL DEHYDROGENASE REGULATOR"/>
    <property type="match status" value="1"/>
</dbReference>
<protein>
    <submittedName>
        <fullName evidence="5">MoxR-like ATPase</fullName>
        <ecNumber evidence="5">3.6.3.-</ecNumber>
    </submittedName>
</protein>
<evidence type="ECO:0000313" key="5">
    <source>
        <dbReference type="EMBL" id="MBB5078167.1"/>
    </source>
</evidence>
<comment type="caution">
    <text evidence="5">The sequence shown here is derived from an EMBL/GenBank/DDBJ whole genome shotgun (WGS) entry which is preliminary data.</text>
</comment>
<evidence type="ECO:0000256" key="1">
    <source>
        <dbReference type="ARBA" id="ARBA00022741"/>
    </source>
</evidence>
<dbReference type="InterPro" id="IPR050764">
    <property type="entry name" value="CbbQ/NirQ/NorQ/GpvN"/>
</dbReference>
<dbReference type="Proteomes" id="UP000568380">
    <property type="component" value="Unassembled WGS sequence"/>
</dbReference>
<evidence type="ECO:0000313" key="6">
    <source>
        <dbReference type="Proteomes" id="UP000568380"/>
    </source>
</evidence>
<accession>A0A7W8A292</accession>
<keyword evidence="2" id="KW-0067">ATP-binding</keyword>
<comment type="similarity">
    <text evidence="3">Belongs to the MoxR family.</text>
</comment>
<dbReference type="EMBL" id="JACHIN010000004">
    <property type="protein sequence ID" value="MBB5078167.1"/>
    <property type="molecule type" value="Genomic_DNA"/>
</dbReference>
<keyword evidence="5" id="KW-0378">Hydrolase</keyword>
<gene>
    <name evidence="5" type="ORF">HNR40_003642</name>
</gene>
<keyword evidence="6" id="KW-1185">Reference proteome</keyword>
<dbReference type="GO" id="GO:0005524">
    <property type="term" value="F:ATP binding"/>
    <property type="evidence" value="ECO:0007669"/>
    <property type="project" value="UniProtKB-KW"/>
</dbReference>
<proteinExistence type="inferred from homology"/>
<reference evidence="5 6" key="1">
    <citation type="submission" date="2020-08" db="EMBL/GenBank/DDBJ databases">
        <title>Genomic Encyclopedia of Type Strains, Phase IV (KMG-IV): sequencing the most valuable type-strain genomes for metagenomic binning, comparative biology and taxonomic classification.</title>
        <authorList>
            <person name="Goeker M."/>
        </authorList>
    </citation>
    <scope>NUCLEOTIDE SEQUENCE [LARGE SCALE GENOMIC DNA]</scope>
    <source>
        <strain evidence="5 6">DSM 45385</strain>
    </source>
</reference>
<dbReference type="PIRSF" id="PIRSF002849">
    <property type="entry name" value="AAA_ATPase_chaperone_MoxR_prd"/>
    <property type="match status" value="1"/>
</dbReference>
<dbReference type="InterPro" id="IPR011703">
    <property type="entry name" value="ATPase_AAA-3"/>
</dbReference>
<dbReference type="Pfam" id="PF07726">
    <property type="entry name" value="AAA_3"/>
    <property type="match status" value="1"/>
</dbReference>
<dbReference type="GO" id="GO:0016887">
    <property type="term" value="F:ATP hydrolysis activity"/>
    <property type="evidence" value="ECO:0007669"/>
    <property type="project" value="InterPro"/>
</dbReference>
<dbReference type="RefSeq" id="WP_221340497.1">
    <property type="nucleotide sequence ID" value="NZ_JACHIN010000004.1"/>
</dbReference>
<dbReference type="CDD" id="cd00009">
    <property type="entry name" value="AAA"/>
    <property type="match status" value="1"/>
</dbReference>
<keyword evidence="1" id="KW-0547">Nucleotide-binding</keyword>